<keyword evidence="2" id="KW-0670">Pyruvate</keyword>
<evidence type="ECO:0000313" key="3">
    <source>
        <dbReference type="Proteomes" id="UP000318126"/>
    </source>
</evidence>
<protein>
    <submittedName>
        <fullName evidence="2">Isocitrate lyase/phosphoenolpyruvate mutase family protein</fullName>
    </submittedName>
</protein>
<accession>A0A553JQN0</accession>
<evidence type="ECO:0000313" key="2">
    <source>
        <dbReference type="EMBL" id="TRY14769.1"/>
    </source>
</evidence>
<keyword evidence="1" id="KW-0479">Metal-binding</keyword>
<dbReference type="PANTHER" id="PTHR42905">
    <property type="entry name" value="PHOSPHOENOLPYRUVATE CARBOXYLASE"/>
    <property type="match status" value="1"/>
</dbReference>
<dbReference type="AlphaFoldDB" id="A0A553JQN0"/>
<reference evidence="3" key="1">
    <citation type="submission" date="2019-07" db="EMBL/GenBank/DDBJ databases">
        <title>Shewanella sp. YLB-08 draft genomic sequence.</title>
        <authorList>
            <person name="Yu L."/>
        </authorList>
    </citation>
    <scope>NUCLEOTIDE SEQUENCE [LARGE SCALE GENOMIC DNA]</scope>
    <source>
        <strain evidence="3">JCM 20706</strain>
    </source>
</reference>
<organism evidence="2 3">
    <name type="scientific">Shewanella hanedai</name>
    <name type="common">Alteromonas hanedai</name>
    <dbReference type="NCBI Taxonomy" id="25"/>
    <lineage>
        <taxon>Bacteria</taxon>
        <taxon>Pseudomonadati</taxon>
        <taxon>Pseudomonadota</taxon>
        <taxon>Gammaproteobacteria</taxon>
        <taxon>Alteromonadales</taxon>
        <taxon>Shewanellaceae</taxon>
        <taxon>Shewanella</taxon>
    </lineage>
</organism>
<dbReference type="Pfam" id="PF13714">
    <property type="entry name" value="PEP_mutase"/>
    <property type="match status" value="1"/>
</dbReference>
<dbReference type="Gene3D" id="3.20.20.60">
    <property type="entry name" value="Phosphoenolpyruvate-binding domains"/>
    <property type="match status" value="1"/>
</dbReference>
<sequence length="276" mass="29603">MFESRLQAFTELHTKIATPNIATQVSAPLILVNIWDAASAALVQHSGAKALATSSASLAWSLGYPDGQVLPRRALLDAVSRIMSVSQLPVSVDIESGYSDNPAEVVTLVTELVNLGVVGINLEDGDQDPELLVAKIAAIRATASCRDLFINARTDVFLRELAVGQDAVEMTKLRLQSYQTAGANSGFIPGLACEKIVTELANEIDMPLNLMVDNSLRTVDKLAQCGIVRFSVGPASFLNAYSALLNPQNSENTASSELDLLDYKRVNELFTTHSLA</sequence>
<name>A0A553JQN0_SHEHA</name>
<keyword evidence="2" id="KW-0456">Lyase</keyword>
<proteinExistence type="predicted"/>
<dbReference type="Proteomes" id="UP000318126">
    <property type="component" value="Unassembled WGS sequence"/>
</dbReference>
<dbReference type="InterPro" id="IPR039556">
    <property type="entry name" value="ICL/PEPM"/>
</dbReference>
<dbReference type="InterPro" id="IPR015813">
    <property type="entry name" value="Pyrv/PenolPyrv_kinase-like_dom"/>
</dbReference>
<dbReference type="PANTHER" id="PTHR42905:SF16">
    <property type="entry name" value="CARBOXYPHOSPHONOENOLPYRUVATE PHOSPHONOMUTASE-LIKE PROTEIN (AFU_ORTHOLOGUE AFUA_5G07230)"/>
    <property type="match status" value="1"/>
</dbReference>
<dbReference type="RefSeq" id="WP_143564168.1">
    <property type="nucleotide sequence ID" value="NZ_BMPL01000006.1"/>
</dbReference>
<dbReference type="SUPFAM" id="SSF51621">
    <property type="entry name" value="Phosphoenolpyruvate/pyruvate domain"/>
    <property type="match status" value="1"/>
</dbReference>
<gene>
    <name evidence="2" type="ORF">FN961_08745</name>
</gene>
<dbReference type="CDD" id="cd00377">
    <property type="entry name" value="ICL_PEPM"/>
    <property type="match status" value="1"/>
</dbReference>
<dbReference type="InterPro" id="IPR040442">
    <property type="entry name" value="Pyrv_kinase-like_dom_sf"/>
</dbReference>
<dbReference type="OrthoDB" id="9780430at2"/>
<dbReference type="GO" id="GO:0046872">
    <property type="term" value="F:metal ion binding"/>
    <property type="evidence" value="ECO:0007669"/>
    <property type="project" value="UniProtKB-KW"/>
</dbReference>
<evidence type="ECO:0000256" key="1">
    <source>
        <dbReference type="ARBA" id="ARBA00022723"/>
    </source>
</evidence>
<dbReference type="EMBL" id="VKGK01000008">
    <property type="protein sequence ID" value="TRY14769.1"/>
    <property type="molecule type" value="Genomic_DNA"/>
</dbReference>
<comment type="caution">
    <text evidence="2">The sequence shown here is derived from an EMBL/GenBank/DDBJ whole genome shotgun (WGS) entry which is preliminary data.</text>
</comment>
<dbReference type="GO" id="GO:0016829">
    <property type="term" value="F:lyase activity"/>
    <property type="evidence" value="ECO:0007669"/>
    <property type="project" value="UniProtKB-KW"/>
</dbReference>
<keyword evidence="3" id="KW-1185">Reference proteome</keyword>